<dbReference type="GO" id="GO:0008757">
    <property type="term" value="F:S-adenosylmethionine-dependent methyltransferase activity"/>
    <property type="evidence" value="ECO:0007669"/>
    <property type="project" value="TreeGrafter"/>
</dbReference>
<dbReference type="InterPro" id="IPR055487">
    <property type="entry name" value="DUF7059"/>
</dbReference>
<organism evidence="8 9">
    <name type="scientific">Actinopolyspora mortivallis</name>
    <dbReference type="NCBI Taxonomy" id="33906"/>
    <lineage>
        <taxon>Bacteria</taxon>
        <taxon>Bacillati</taxon>
        <taxon>Actinomycetota</taxon>
        <taxon>Actinomycetes</taxon>
        <taxon>Actinopolysporales</taxon>
        <taxon>Actinopolysporaceae</taxon>
        <taxon>Actinopolyspora</taxon>
    </lineage>
</organism>
<dbReference type="PANTHER" id="PTHR45875">
    <property type="entry name" value="METHYLTRANSFERASE N6AMT1"/>
    <property type="match status" value="1"/>
</dbReference>
<evidence type="ECO:0000256" key="3">
    <source>
        <dbReference type="ARBA" id="ARBA00022679"/>
    </source>
</evidence>
<keyword evidence="2 8" id="KW-0489">Methyltransferase</keyword>
<accession>A0A2T0H141</accession>
<name>A0A2T0H141_ACTMO</name>
<evidence type="ECO:0000256" key="4">
    <source>
        <dbReference type="ARBA" id="ARBA00022691"/>
    </source>
</evidence>
<evidence type="ECO:0000313" key="8">
    <source>
        <dbReference type="EMBL" id="PRW65050.1"/>
    </source>
</evidence>
<dbReference type="Proteomes" id="UP000239352">
    <property type="component" value="Unassembled WGS sequence"/>
</dbReference>
<evidence type="ECO:0000259" key="5">
    <source>
        <dbReference type="Pfam" id="PF05175"/>
    </source>
</evidence>
<evidence type="ECO:0000259" key="6">
    <source>
        <dbReference type="Pfam" id="PF23186"/>
    </source>
</evidence>
<dbReference type="InParanoid" id="A0A2T0H141"/>
<dbReference type="Pfam" id="PF05175">
    <property type="entry name" value="MTS"/>
    <property type="match status" value="1"/>
</dbReference>
<reference evidence="8 9" key="1">
    <citation type="submission" date="2018-03" db="EMBL/GenBank/DDBJ databases">
        <title>Actinopolyspora mortivallis from Sahara, screening for active biomolecules.</title>
        <authorList>
            <person name="Selama O."/>
            <person name="Wellington E.M.H."/>
            <person name="Hacene H."/>
        </authorList>
    </citation>
    <scope>NUCLEOTIDE SEQUENCE [LARGE SCALE GENOMIC DNA]</scope>
    <source>
        <strain evidence="8 9">M5A</strain>
    </source>
</reference>
<evidence type="ECO:0000313" key="9">
    <source>
        <dbReference type="Proteomes" id="UP000239352"/>
    </source>
</evidence>
<sequence length="506" mass="55099">MTVELTHDRLDRLREALLAADYTADGVVELLGTRAHAALGRGEPEPALRATAEPGPLSSLVRLFLLGEPIESAAAERALDPLPLAEAVAAGILVADGDSVRAGLDIRPHAAMDGSWWVVSDLDAETRPPGVPVTSDHVLGVGRASLSLVRATPQRPVGSVLDVGTGCGVQALHASARAERVTATEVSERARKLAEATFRLNRVEVEVLDGEWFDPVAGRGFDQVVCNPPFVVGPARTDFVYRDSGLAGDRASARVVSELPGVLNEGGTGHLLASWLHREGEDWSTRVSDWLREPDVDAWFVQRDVADPELYVGTWLRDAGVDPRSELGRRRSREWLDWFADNGVTGVGFGFVTLRRTHGGRNGRTVCEDLRHAFDDPLGAEADAWLRRLDWLRDRPSAEELLGSRLVAAPSLVLERVSSLDEDGWREFVHRLHRTDGPGWQHETDELGARLVAGCQGALPADELLELLAAAYGADSAELVRSAEPVLRELVQHGMVLPAEWQENER</sequence>
<dbReference type="CDD" id="cd02440">
    <property type="entry name" value="AdoMet_MTases"/>
    <property type="match status" value="1"/>
</dbReference>
<dbReference type="InterPro" id="IPR056684">
    <property type="entry name" value="DUF7782"/>
</dbReference>
<evidence type="ECO:0000256" key="1">
    <source>
        <dbReference type="ARBA" id="ARBA00006149"/>
    </source>
</evidence>
<dbReference type="GO" id="GO:0008276">
    <property type="term" value="F:protein methyltransferase activity"/>
    <property type="evidence" value="ECO:0007669"/>
    <property type="project" value="TreeGrafter"/>
</dbReference>
<keyword evidence="9" id="KW-1185">Reference proteome</keyword>
<dbReference type="AlphaFoldDB" id="A0A2T0H141"/>
<keyword evidence="4" id="KW-0949">S-adenosyl-L-methionine</keyword>
<dbReference type="GO" id="GO:0032259">
    <property type="term" value="P:methylation"/>
    <property type="evidence" value="ECO:0007669"/>
    <property type="project" value="UniProtKB-KW"/>
</dbReference>
<feature type="domain" description="DUF7782" evidence="7">
    <location>
        <begin position="384"/>
        <end position="498"/>
    </location>
</feature>
<feature type="domain" description="DUF7059" evidence="6">
    <location>
        <begin position="19"/>
        <end position="102"/>
    </location>
</feature>
<dbReference type="InterPro" id="IPR002052">
    <property type="entry name" value="DNA_methylase_N6_adenine_CS"/>
</dbReference>
<dbReference type="Pfam" id="PF25004">
    <property type="entry name" value="DUF7782"/>
    <property type="match status" value="1"/>
</dbReference>
<proteinExistence type="inferred from homology"/>
<dbReference type="InterPro" id="IPR052190">
    <property type="entry name" value="Euk-Arch_PrmC-MTase"/>
</dbReference>
<dbReference type="EMBL" id="PVSR01000001">
    <property type="protein sequence ID" value="PRW65050.1"/>
    <property type="molecule type" value="Genomic_DNA"/>
</dbReference>
<dbReference type="GO" id="GO:0008170">
    <property type="term" value="F:N-methyltransferase activity"/>
    <property type="evidence" value="ECO:0007669"/>
    <property type="project" value="UniProtKB-ARBA"/>
</dbReference>
<dbReference type="STRING" id="1050202.GCA_000384035_00951"/>
<protein>
    <submittedName>
        <fullName evidence="8">SAM-dependent methyltransferase</fullName>
    </submittedName>
</protein>
<comment type="caution">
    <text evidence="8">The sequence shown here is derived from an EMBL/GenBank/DDBJ whole genome shotgun (WGS) entry which is preliminary data.</text>
</comment>
<dbReference type="PROSITE" id="PS00092">
    <property type="entry name" value="N6_MTASE"/>
    <property type="match status" value="1"/>
</dbReference>
<comment type="similarity">
    <text evidence="1">Belongs to the eukaryotic/archaeal PrmC-related family.</text>
</comment>
<dbReference type="Pfam" id="PF23186">
    <property type="entry name" value="DUF7059"/>
    <property type="match status" value="1"/>
</dbReference>
<dbReference type="SUPFAM" id="SSF53335">
    <property type="entry name" value="S-adenosyl-L-methionine-dependent methyltransferases"/>
    <property type="match status" value="1"/>
</dbReference>
<dbReference type="InterPro" id="IPR029063">
    <property type="entry name" value="SAM-dependent_MTases_sf"/>
</dbReference>
<dbReference type="Gene3D" id="3.40.50.150">
    <property type="entry name" value="Vaccinia Virus protein VP39"/>
    <property type="match status" value="1"/>
</dbReference>
<keyword evidence="3 8" id="KW-0808">Transferase</keyword>
<dbReference type="GO" id="GO:0035657">
    <property type="term" value="C:eRF1 methyltransferase complex"/>
    <property type="evidence" value="ECO:0007669"/>
    <property type="project" value="TreeGrafter"/>
</dbReference>
<feature type="domain" description="Methyltransferase small" evidence="5">
    <location>
        <begin position="143"/>
        <end position="238"/>
    </location>
</feature>
<dbReference type="InterPro" id="IPR007848">
    <property type="entry name" value="Small_mtfrase_dom"/>
</dbReference>
<dbReference type="GO" id="GO:0003676">
    <property type="term" value="F:nucleic acid binding"/>
    <property type="evidence" value="ECO:0007669"/>
    <property type="project" value="InterPro"/>
</dbReference>
<dbReference type="RefSeq" id="WP_106111929.1">
    <property type="nucleotide sequence ID" value="NZ_PVSR01000001.1"/>
</dbReference>
<evidence type="ECO:0000259" key="7">
    <source>
        <dbReference type="Pfam" id="PF25004"/>
    </source>
</evidence>
<evidence type="ECO:0000256" key="2">
    <source>
        <dbReference type="ARBA" id="ARBA00022603"/>
    </source>
</evidence>
<gene>
    <name evidence="8" type="ORF">CEP50_00475</name>
</gene>
<dbReference type="PANTHER" id="PTHR45875:SF1">
    <property type="entry name" value="METHYLTRANSFERASE N6AMT1"/>
    <property type="match status" value="1"/>
</dbReference>